<organism evidence="3 4">
    <name type="scientific">Selenomonas ruminantium</name>
    <dbReference type="NCBI Taxonomy" id="971"/>
    <lineage>
        <taxon>Bacteria</taxon>
        <taxon>Bacillati</taxon>
        <taxon>Bacillota</taxon>
        <taxon>Negativicutes</taxon>
        <taxon>Selenomonadales</taxon>
        <taxon>Selenomonadaceae</taxon>
        <taxon>Selenomonas</taxon>
    </lineage>
</organism>
<sequence>MMIKKRSLAALTLAVSLLGAPLFAEAADLHAVRYHSGSEHDRIVFDWSSMPRYNVTVSSDRRQVTLDFFGVERRSINEKTFSSSRIDKVQFTEKNGHLLVTLRLKAGLSYRVEKLANPARIFIDVVPETANVSRTKKPAMQTKPAVKKPLPAASGGNVLNLNFDGLYTEMVGPGLARREYVCWDSAGKISAYFIEADKNLYDVKPVLARGRVPGLQTTSGMSDMTDAVAAVNATYFAGNGDAIGMLKIDGDMAGTTYYRRTALGIGRDGKPFMGPVSYTGTVTLGDVTLPVSGVDAERGEDNLTLYNHWYGSRTGTNEYGMEYTVVDGEVTAIHNGNSAIPKNGCVVSVHGSAAEAFSGVQVGDKAVISQEMSSPWNQAVYIMGAGPRLVQNGVVNVTAGDEQFPADIRYGRAPRSAVAILKNGNYLFGVVDGRQSSSRGLTLTDWAKLLVKMGAKDAMNLDGGGSSALVVGGLLQNSPSDGRERSVGSALILTEK</sequence>
<feature type="chain" id="PRO_5037840166" evidence="1">
    <location>
        <begin position="27"/>
        <end position="496"/>
    </location>
</feature>
<keyword evidence="3" id="KW-0378">Hydrolase</keyword>
<evidence type="ECO:0000256" key="1">
    <source>
        <dbReference type="SAM" id="SignalP"/>
    </source>
</evidence>
<dbReference type="PANTHER" id="PTHR40446">
    <property type="entry name" value="N-ACETYLGLUCOSAMINE-1-PHOSPHODIESTER ALPHA-N-ACETYLGLUCOSAMINIDASE"/>
    <property type="match status" value="1"/>
</dbReference>
<gene>
    <name evidence="3" type="ORF">E7201_09595</name>
</gene>
<evidence type="ECO:0000313" key="3">
    <source>
        <dbReference type="EMBL" id="MBE6093402.1"/>
    </source>
</evidence>
<dbReference type="Proteomes" id="UP000761380">
    <property type="component" value="Unassembled WGS sequence"/>
</dbReference>
<protein>
    <submittedName>
        <fullName evidence="3">Phosphodiester glycosidase family protein</fullName>
    </submittedName>
</protein>
<dbReference type="EMBL" id="SVBY01000080">
    <property type="protein sequence ID" value="MBE6093402.1"/>
    <property type="molecule type" value="Genomic_DNA"/>
</dbReference>
<comment type="caution">
    <text evidence="3">The sequence shown here is derived from an EMBL/GenBank/DDBJ whole genome shotgun (WGS) entry which is preliminary data.</text>
</comment>
<dbReference type="AlphaFoldDB" id="A0A927WT19"/>
<feature type="domain" description="Phosphodiester glycosidase" evidence="2">
    <location>
        <begin position="325"/>
        <end position="493"/>
    </location>
</feature>
<keyword evidence="1" id="KW-0732">Signal</keyword>
<reference evidence="3" key="1">
    <citation type="submission" date="2019-04" db="EMBL/GenBank/DDBJ databases">
        <title>Evolution of Biomass-Degrading Anaerobic Consortia Revealed by Metagenomics.</title>
        <authorList>
            <person name="Peng X."/>
        </authorList>
    </citation>
    <scope>NUCLEOTIDE SEQUENCE</scope>
    <source>
        <strain evidence="3">SIG240</strain>
    </source>
</reference>
<evidence type="ECO:0000313" key="4">
    <source>
        <dbReference type="Proteomes" id="UP000761380"/>
    </source>
</evidence>
<dbReference type="PANTHER" id="PTHR40446:SF2">
    <property type="entry name" value="N-ACETYLGLUCOSAMINE-1-PHOSPHODIESTER ALPHA-N-ACETYLGLUCOSAMINIDASE"/>
    <property type="match status" value="1"/>
</dbReference>
<name>A0A927WT19_SELRU</name>
<keyword evidence="3" id="KW-0326">Glycosidase</keyword>
<accession>A0A927WT19</accession>
<dbReference type="Pfam" id="PF09992">
    <property type="entry name" value="NAGPA"/>
    <property type="match status" value="1"/>
</dbReference>
<proteinExistence type="predicted"/>
<dbReference type="GO" id="GO:0016798">
    <property type="term" value="F:hydrolase activity, acting on glycosyl bonds"/>
    <property type="evidence" value="ECO:0007669"/>
    <property type="project" value="UniProtKB-KW"/>
</dbReference>
<evidence type="ECO:0000259" key="2">
    <source>
        <dbReference type="Pfam" id="PF09992"/>
    </source>
</evidence>
<feature type="signal peptide" evidence="1">
    <location>
        <begin position="1"/>
        <end position="26"/>
    </location>
</feature>
<dbReference type="InterPro" id="IPR018711">
    <property type="entry name" value="NAGPA"/>
</dbReference>